<dbReference type="HOGENOM" id="CLU_883903_0_0_1"/>
<dbReference type="Gramene" id="OB0085G10010.1">
    <property type="protein sequence ID" value="OB0085G10010.1"/>
    <property type="gene ID" value="OB0085G10010"/>
</dbReference>
<protein>
    <submittedName>
        <fullName evidence="2">Uncharacterized protein</fullName>
    </submittedName>
</protein>
<feature type="compositionally biased region" description="Low complexity" evidence="1">
    <location>
        <begin position="107"/>
        <end position="121"/>
    </location>
</feature>
<dbReference type="EnsemblPlants" id="OB0085G10010.1">
    <property type="protein sequence ID" value="OB0085G10010.1"/>
    <property type="gene ID" value="OB0085G10010"/>
</dbReference>
<evidence type="ECO:0000256" key="1">
    <source>
        <dbReference type="SAM" id="MobiDB-lite"/>
    </source>
</evidence>
<keyword evidence="3" id="KW-1185">Reference proteome</keyword>
<organism evidence="2">
    <name type="scientific">Oryza brachyantha</name>
    <name type="common">malo sina</name>
    <dbReference type="NCBI Taxonomy" id="4533"/>
    <lineage>
        <taxon>Eukaryota</taxon>
        <taxon>Viridiplantae</taxon>
        <taxon>Streptophyta</taxon>
        <taxon>Embryophyta</taxon>
        <taxon>Tracheophyta</taxon>
        <taxon>Spermatophyta</taxon>
        <taxon>Magnoliopsida</taxon>
        <taxon>Liliopsida</taxon>
        <taxon>Poales</taxon>
        <taxon>Poaceae</taxon>
        <taxon>BOP clade</taxon>
        <taxon>Oryzoideae</taxon>
        <taxon>Oryzeae</taxon>
        <taxon>Oryzinae</taxon>
        <taxon>Oryza</taxon>
    </lineage>
</organism>
<evidence type="ECO:0000313" key="2">
    <source>
        <dbReference type="EnsemblPlants" id="OB0085G10010.1"/>
    </source>
</evidence>
<feature type="region of interest" description="Disordered" evidence="1">
    <location>
        <begin position="139"/>
        <end position="161"/>
    </location>
</feature>
<evidence type="ECO:0000313" key="3">
    <source>
        <dbReference type="Proteomes" id="UP000006038"/>
    </source>
</evidence>
<reference evidence="2" key="1">
    <citation type="submission" date="2015-06" db="UniProtKB">
        <authorList>
            <consortium name="EnsemblPlants"/>
        </authorList>
    </citation>
    <scope>IDENTIFICATION</scope>
</reference>
<dbReference type="Proteomes" id="UP000006038">
    <property type="component" value="Unassembled WGS sequence"/>
</dbReference>
<proteinExistence type="predicted"/>
<name>J3KUW1_ORYBR</name>
<accession>J3KUW1</accession>
<dbReference type="AlphaFoldDB" id="J3KUW1"/>
<feature type="region of interest" description="Disordered" evidence="1">
    <location>
        <begin position="91"/>
        <end position="123"/>
    </location>
</feature>
<sequence>MAREGLYLEAEGLPGARNVAAVDLMISCKKCERKRRASMLNAGVKIARARGGGRRQHYIVLDCILSRLGLIYLLRVDAGAVDPLRTLLPVAPKSPSCQPTPPSEMDAAPATAAPKGTAKTGVAPARSSYSRCGEVERRKSIGMGGGRSSGAATASDGSRLDRRTCPEGHIRYYGERGLVIRRETRIVFLDHGLLGTLVLTSCIQCGLEEQFFTEEAQLACRVPSLNKVFPLYVGSGVDRCIGLAVGWGGGQIRIPILTPRPIDHVERKSSLGIDPATEQGPGELWYQATTGVTIVFISAVVDGCHTRSFIPTLNS</sequence>